<dbReference type="AlphaFoldDB" id="A0A5B7F4U3"/>
<sequence>MRAENFVIRREATCFLVLLCSLVLYTRNRCFRIINVFSSLFLPAAAAASPCVRLMTACSSAAPFLPSCALFVRSSTQFLYFIIMDSLPLLLVCAI</sequence>
<keyword evidence="1" id="KW-1133">Transmembrane helix</keyword>
<feature type="transmembrane region" description="Helical" evidence="1">
    <location>
        <begin position="33"/>
        <end position="55"/>
    </location>
</feature>
<protein>
    <submittedName>
        <fullName evidence="2">Uncharacterized protein</fullName>
    </submittedName>
</protein>
<accession>A0A5B7F4U3</accession>
<keyword evidence="1" id="KW-0812">Transmembrane</keyword>
<dbReference type="EMBL" id="VSRR010004603">
    <property type="protein sequence ID" value="MPC40168.1"/>
    <property type="molecule type" value="Genomic_DNA"/>
</dbReference>
<keyword evidence="1" id="KW-0472">Membrane</keyword>
<feature type="transmembrane region" description="Helical" evidence="1">
    <location>
        <begin position="75"/>
        <end position="94"/>
    </location>
</feature>
<proteinExistence type="predicted"/>
<evidence type="ECO:0000313" key="2">
    <source>
        <dbReference type="EMBL" id="MPC40168.1"/>
    </source>
</evidence>
<name>A0A5B7F4U3_PORTR</name>
<comment type="caution">
    <text evidence="2">The sequence shown here is derived from an EMBL/GenBank/DDBJ whole genome shotgun (WGS) entry which is preliminary data.</text>
</comment>
<dbReference type="Proteomes" id="UP000324222">
    <property type="component" value="Unassembled WGS sequence"/>
</dbReference>
<evidence type="ECO:0000256" key="1">
    <source>
        <dbReference type="SAM" id="Phobius"/>
    </source>
</evidence>
<reference evidence="2 3" key="1">
    <citation type="submission" date="2019-05" db="EMBL/GenBank/DDBJ databases">
        <title>Another draft genome of Portunus trituberculatus and its Hox gene families provides insights of decapod evolution.</title>
        <authorList>
            <person name="Jeong J.-H."/>
            <person name="Song I."/>
            <person name="Kim S."/>
            <person name="Choi T."/>
            <person name="Kim D."/>
            <person name="Ryu S."/>
            <person name="Kim W."/>
        </authorList>
    </citation>
    <scope>NUCLEOTIDE SEQUENCE [LARGE SCALE GENOMIC DNA]</scope>
    <source>
        <tissue evidence="2">Muscle</tissue>
    </source>
</reference>
<evidence type="ECO:0000313" key="3">
    <source>
        <dbReference type="Proteomes" id="UP000324222"/>
    </source>
</evidence>
<gene>
    <name evidence="2" type="ORF">E2C01_033723</name>
</gene>
<organism evidence="2 3">
    <name type="scientific">Portunus trituberculatus</name>
    <name type="common">Swimming crab</name>
    <name type="synonym">Neptunus trituberculatus</name>
    <dbReference type="NCBI Taxonomy" id="210409"/>
    <lineage>
        <taxon>Eukaryota</taxon>
        <taxon>Metazoa</taxon>
        <taxon>Ecdysozoa</taxon>
        <taxon>Arthropoda</taxon>
        <taxon>Crustacea</taxon>
        <taxon>Multicrustacea</taxon>
        <taxon>Malacostraca</taxon>
        <taxon>Eumalacostraca</taxon>
        <taxon>Eucarida</taxon>
        <taxon>Decapoda</taxon>
        <taxon>Pleocyemata</taxon>
        <taxon>Brachyura</taxon>
        <taxon>Eubrachyura</taxon>
        <taxon>Portunoidea</taxon>
        <taxon>Portunidae</taxon>
        <taxon>Portuninae</taxon>
        <taxon>Portunus</taxon>
    </lineage>
</organism>
<keyword evidence="3" id="KW-1185">Reference proteome</keyword>